<organism evidence="4 5">
    <name type="scientific">SAR86 cluster bacterium</name>
    <dbReference type="NCBI Taxonomy" id="2030880"/>
    <lineage>
        <taxon>Bacteria</taxon>
        <taxon>Pseudomonadati</taxon>
        <taxon>Pseudomonadota</taxon>
        <taxon>Gammaproteobacteria</taxon>
        <taxon>SAR86 cluster</taxon>
    </lineage>
</organism>
<dbReference type="PANTHER" id="PTHR24320:SF148">
    <property type="entry name" value="NAD(P)-BINDING ROSSMANN-FOLD SUPERFAMILY PROTEIN"/>
    <property type="match status" value="1"/>
</dbReference>
<dbReference type="PRINTS" id="PR00081">
    <property type="entry name" value="GDHRDH"/>
</dbReference>
<sequence length="325" mass="35626">MISENQRPVGSNFKARSEPAQILEGIELHNKNVIVTGGYSGIGLETTRALKNCGANVVVPARRRDIASKALEGIIASENIVEMDLADVSSVQNFVNDYVKEGLSLDLLINNAGVMACPEGRVGNGWERQFGVNQIGHFVLTKGLMELMAKSEGSRFVSLSSSAHSLTGILWDDIHFENTPYDKWIAYGQSKTASSLIAIEFDRLMKDTGVRGYSVHPGGIMTPLQRHLENEEMVALGWMKEDGSLSDMAAANFKTPEQGATTTLWAATNPKLNDIGGVFCENCDVAVLKEEVDESMKRYIGVADWAIDTDEASKLWEITEHMLKQ</sequence>
<dbReference type="SUPFAM" id="SSF51735">
    <property type="entry name" value="NAD(P)-binding Rossmann-fold domains"/>
    <property type="match status" value="1"/>
</dbReference>
<gene>
    <name evidence="4" type="ORF">DBW92_02620</name>
</gene>
<dbReference type="AlphaFoldDB" id="A0A368C4Z6"/>
<evidence type="ECO:0000256" key="1">
    <source>
        <dbReference type="ARBA" id="ARBA00006484"/>
    </source>
</evidence>
<keyword evidence="2" id="KW-0560">Oxidoreductase</keyword>
<comment type="similarity">
    <text evidence="1">Belongs to the short-chain dehydrogenases/reductases (SDR) family.</text>
</comment>
<evidence type="ECO:0000313" key="4">
    <source>
        <dbReference type="EMBL" id="RCL44648.1"/>
    </source>
</evidence>
<evidence type="ECO:0000256" key="3">
    <source>
        <dbReference type="ARBA" id="ARBA00071493"/>
    </source>
</evidence>
<dbReference type="Pfam" id="PF00106">
    <property type="entry name" value="adh_short"/>
    <property type="match status" value="1"/>
</dbReference>
<name>A0A368C4Z6_9GAMM</name>
<dbReference type="FunFam" id="3.40.50.720:FF:000594">
    <property type="entry name" value="Short-chain oxidoreductase"/>
    <property type="match status" value="1"/>
</dbReference>
<accession>A0A368C4Z6</accession>
<dbReference type="NCBIfam" id="NF004845">
    <property type="entry name" value="PRK06196.1"/>
    <property type="match status" value="1"/>
</dbReference>
<proteinExistence type="inferred from homology"/>
<dbReference type="Proteomes" id="UP000252915">
    <property type="component" value="Unassembled WGS sequence"/>
</dbReference>
<protein>
    <recommendedName>
        <fullName evidence="3">Probable oxidoreductase</fullName>
    </recommendedName>
</protein>
<comment type="caution">
    <text evidence="4">The sequence shown here is derived from an EMBL/GenBank/DDBJ whole genome shotgun (WGS) entry which is preliminary data.</text>
</comment>
<dbReference type="Gene3D" id="3.40.50.720">
    <property type="entry name" value="NAD(P)-binding Rossmann-like Domain"/>
    <property type="match status" value="1"/>
</dbReference>
<dbReference type="GO" id="GO:0016491">
    <property type="term" value="F:oxidoreductase activity"/>
    <property type="evidence" value="ECO:0007669"/>
    <property type="project" value="UniProtKB-KW"/>
</dbReference>
<evidence type="ECO:0000256" key="2">
    <source>
        <dbReference type="ARBA" id="ARBA00023002"/>
    </source>
</evidence>
<reference evidence="4 5" key="1">
    <citation type="journal article" date="2018" name="Microbiome">
        <title>Fine metagenomic profile of the Mediterranean stratified and mixed water columns revealed by assembly and recruitment.</title>
        <authorList>
            <person name="Haro-Moreno J.M."/>
            <person name="Lopez-Perez M."/>
            <person name="De La Torre J.R."/>
            <person name="Picazo A."/>
            <person name="Camacho A."/>
            <person name="Rodriguez-Valera F."/>
        </authorList>
    </citation>
    <scope>NUCLEOTIDE SEQUENCE [LARGE SCALE GENOMIC DNA]</scope>
    <source>
        <strain evidence="4">MED-G78</strain>
    </source>
</reference>
<dbReference type="PANTHER" id="PTHR24320">
    <property type="entry name" value="RETINOL DEHYDROGENASE"/>
    <property type="match status" value="1"/>
</dbReference>
<dbReference type="InterPro" id="IPR036291">
    <property type="entry name" value="NAD(P)-bd_dom_sf"/>
</dbReference>
<dbReference type="InterPro" id="IPR002347">
    <property type="entry name" value="SDR_fam"/>
</dbReference>
<dbReference type="EMBL" id="QOPI01000011">
    <property type="protein sequence ID" value="RCL44648.1"/>
    <property type="molecule type" value="Genomic_DNA"/>
</dbReference>
<evidence type="ECO:0000313" key="5">
    <source>
        <dbReference type="Proteomes" id="UP000252915"/>
    </source>
</evidence>